<dbReference type="GO" id="GO:0005737">
    <property type="term" value="C:cytoplasm"/>
    <property type="evidence" value="ECO:0007669"/>
    <property type="project" value="UniProtKB-SubCell"/>
</dbReference>
<feature type="binding site" evidence="9">
    <location>
        <begin position="85"/>
        <end position="87"/>
    </location>
    <ligand>
        <name>L-histidine</name>
        <dbReference type="ChEBI" id="CHEBI:57595"/>
    </ligand>
</feature>
<feature type="binding site" evidence="9">
    <location>
        <position position="132"/>
    </location>
    <ligand>
        <name>L-histidine</name>
        <dbReference type="ChEBI" id="CHEBI:57595"/>
    </ligand>
</feature>
<comment type="subcellular location">
    <subcellularLocation>
        <location evidence="1 8">Cytoplasm</location>
    </subcellularLocation>
</comment>
<dbReference type="HAMAP" id="MF_00125">
    <property type="entry name" value="HisZ"/>
    <property type="match status" value="1"/>
</dbReference>
<dbReference type="UniPathway" id="UPA00031">
    <property type="reaction ID" value="UER00006"/>
</dbReference>
<sequence>MEMTVVDRWLLPEGVEELLPAQARQVEAIRRQLLDLYRGWGYQLVIPPLVEFTDALLIGMGRDIDVNSVKVTDELTGRMMAIRPDITAQAARIDAHSLCSDDVTRLCYAGSVLHTKPKSLMASRSPIQVGAELYGEASVAADIEVVSLMVETLHSLGIADITLDFGHVAIFRTLADQAGLSEEEETELFEVLQRKAADEIASVINRCIDDAVLGEQMLALSKLQGDVSVLHRAANLFAGAAPGIIEAIDELQRVAEKIQGRYPSLNLYFDLTELRGYHYHTGLVFGAYAPGCGYAVANGGRYDDIGRVFGRARPATGFTTELKSLLNLATSVEVDGDIIFAPYREDAEQWKQVQQLRSQNQIVICGLPEQNVNAECTHILVDDDGRWSIESID</sequence>
<keyword evidence="11" id="KW-0808">Transferase</keyword>
<comment type="subunit">
    <text evidence="4 8">Heteromultimer composed of HisG and HisZ subunits.</text>
</comment>
<comment type="caution">
    <text evidence="11">The sequence shown here is derived from an EMBL/GenBank/DDBJ whole genome shotgun (WGS) entry which is preliminary data.</text>
</comment>
<dbReference type="PIRSF" id="PIRSF001549">
    <property type="entry name" value="His-tRNA_synth"/>
    <property type="match status" value="1"/>
</dbReference>
<dbReference type="GO" id="GO:0004821">
    <property type="term" value="F:histidine-tRNA ligase activity"/>
    <property type="evidence" value="ECO:0007669"/>
    <property type="project" value="TreeGrafter"/>
</dbReference>
<evidence type="ECO:0000256" key="7">
    <source>
        <dbReference type="ARBA" id="ARBA00025246"/>
    </source>
</evidence>
<accession>A0A3N2DG27</accession>
<dbReference type="GO" id="GO:0006427">
    <property type="term" value="P:histidyl-tRNA aminoacylation"/>
    <property type="evidence" value="ECO:0007669"/>
    <property type="project" value="TreeGrafter"/>
</dbReference>
<dbReference type="EMBL" id="RKHR01000007">
    <property type="protein sequence ID" value="ROR98753.1"/>
    <property type="molecule type" value="Genomic_DNA"/>
</dbReference>
<keyword evidence="12" id="KW-1185">Reference proteome</keyword>
<organism evidence="11 12">
    <name type="scientific">Sinobacterium caligoides</name>
    <dbReference type="NCBI Taxonomy" id="933926"/>
    <lineage>
        <taxon>Bacteria</taxon>
        <taxon>Pseudomonadati</taxon>
        <taxon>Pseudomonadota</taxon>
        <taxon>Gammaproteobacteria</taxon>
        <taxon>Cellvibrionales</taxon>
        <taxon>Spongiibacteraceae</taxon>
        <taxon>Sinobacterium</taxon>
    </lineage>
</organism>
<dbReference type="NCBIfam" id="NF009086">
    <property type="entry name" value="PRK12421.1"/>
    <property type="match status" value="1"/>
</dbReference>
<keyword evidence="11" id="KW-0328">Glycosyltransferase</keyword>
<dbReference type="NCBIfam" id="TIGR00443">
    <property type="entry name" value="hisZ_biosyn_reg"/>
    <property type="match status" value="1"/>
</dbReference>
<dbReference type="SUPFAM" id="SSF55681">
    <property type="entry name" value="Class II aaRS and biotin synthetases"/>
    <property type="match status" value="1"/>
</dbReference>
<keyword evidence="8" id="KW-0028">Amino-acid biosynthesis</keyword>
<dbReference type="NCBIfam" id="NF008935">
    <property type="entry name" value="PRK12292.1-1"/>
    <property type="match status" value="1"/>
</dbReference>
<evidence type="ECO:0000313" key="11">
    <source>
        <dbReference type="EMBL" id="ROR98753.1"/>
    </source>
</evidence>
<evidence type="ECO:0000256" key="6">
    <source>
        <dbReference type="ARBA" id="ARBA00022490"/>
    </source>
</evidence>
<dbReference type="PANTHER" id="PTHR43707:SF1">
    <property type="entry name" value="HISTIDINE--TRNA LIGASE, MITOCHONDRIAL-RELATED"/>
    <property type="match status" value="1"/>
</dbReference>
<evidence type="ECO:0000256" key="2">
    <source>
        <dbReference type="ARBA" id="ARBA00004667"/>
    </source>
</evidence>
<feature type="binding site" evidence="9">
    <location>
        <position position="128"/>
    </location>
    <ligand>
        <name>L-histidine</name>
        <dbReference type="ChEBI" id="CHEBI:57595"/>
    </ligand>
</feature>
<dbReference type="InterPro" id="IPR045864">
    <property type="entry name" value="aa-tRNA-synth_II/BPL/LPL"/>
</dbReference>
<evidence type="ECO:0000256" key="4">
    <source>
        <dbReference type="ARBA" id="ARBA00011496"/>
    </source>
</evidence>
<comment type="miscellaneous">
    <text evidence="8">This function is generally fulfilled by the C-terminal part of HisG, which is missing in some bacteria such as this one.</text>
</comment>
<dbReference type="GO" id="GO:0016757">
    <property type="term" value="F:glycosyltransferase activity"/>
    <property type="evidence" value="ECO:0007669"/>
    <property type="project" value="UniProtKB-KW"/>
</dbReference>
<name>A0A3N2DG27_9GAMM</name>
<dbReference type="InterPro" id="IPR004517">
    <property type="entry name" value="HisZ"/>
</dbReference>
<evidence type="ECO:0000256" key="5">
    <source>
        <dbReference type="ARBA" id="ARBA00020397"/>
    </source>
</evidence>
<evidence type="ECO:0000256" key="8">
    <source>
        <dbReference type="HAMAP-Rule" id="MF_00125"/>
    </source>
</evidence>
<evidence type="ECO:0000256" key="1">
    <source>
        <dbReference type="ARBA" id="ARBA00004496"/>
    </source>
</evidence>
<feature type="binding site" evidence="9">
    <location>
        <position position="275"/>
    </location>
    <ligand>
        <name>L-histidine</name>
        <dbReference type="ChEBI" id="CHEBI:57595"/>
    </ligand>
</feature>
<comment type="function">
    <text evidence="7 8">Required for the first step of histidine biosynthesis. May allow the feedback regulation of ATP phosphoribosyltransferase activity by histidine.</text>
</comment>
<evidence type="ECO:0000259" key="10">
    <source>
        <dbReference type="Pfam" id="PF13393"/>
    </source>
</evidence>
<proteinExistence type="inferred from homology"/>
<evidence type="ECO:0000313" key="12">
    <source>
        <dbReference type="Proteomes" id="UP000275394"/>
    </source>
</evidence>
<dbReference type="Proteomes" id="UP000275394">
    <property type="component" value="Unassembled WGS sequence"/>
</dbReference>
<comment type="similarity">
    <text evidence="3 8">Belongs to the class-II aminoacyl-tRNA synthetase family. HisZ subfamily.</text>
</comment>
<comment type="pathway">
    <text evidence="2 8">Amino-acid biosynthesis; L-histidine biosynthesis; L-histidine from 5-phospho-alpha-D-ribose 1-diphosphate: step 1/9.</text>
</comment>
<dbReference type="InterPro" id="IPR041715">
    <property type="entry name" value="HisRS-like_core"/>
</dbReference>
<protein>
    <recommendedName>
        <fullName evidence="5 8">ATP phosphoribosyltransferase regulatory subunit</fullName>
    </recommendedName>
</protein>
<dbReference type="Gene3D" id="3.30.930.10">
    <property type="entry name" value="Bira Bifunctional Protein, Domain 2"/>
    <property type="match status" value="1"/>
</dbReference>
<gene>
    <name evidence="8" type="primary">hisZ</name>
    <name evidence="11" type="ORF">EDC56_3491</name>
</gene>
<dbReference type="Pfam" id="PF13393">
    <property type="entry name" value="tRNA-synt_His"/>
    <property type="match status" value="1"/>
</dbReference>
<reference evidence="11 12" key="1">
    <citation type="submission" date="2018-11" db="EMBL/GenBank/DDBJ databases">
        <title>Genomic Encyclopedia of Type Strains, Phase IV (KMG-IV): sequencing the most valuable type-strain genomes for metagenomic binning, comparative biology and taxonomic classification.</title>
        <authorList>
            <person name="Goeker M."/>
        </authorList>
    </citation>
    <scope>NUCLEOTIDE SEQUENCE [LARGE SCALE GENOMIC DNA]</scope>
    <source>
        <strain evidence="11 12">DSM 100316</strain>
    </source>
</reference>
<keyword evidence="8" id="KW-0368">Histidine biosynthesis</keyword>
<dbReference type="PANTHER" id="PTHR43707">
    <property type="entry name" value="HISTIDYL-TRNA SYNTHETASE"/>
    <property type="match status" value="1"/>
</dbReference>
<dbReference type="GO" id="GO:0000105">
    <property type="term" value="P:L-histidine biosynthetic process"/>
    <property type="evidence" value="ECO:0007669"/>
    <property type="project" value="UniProtKB-UniRule"/>
</dbReference>
<evidence type="ECO:0000256" key="9">
    <source>
        <dbReference type="PIRSR" id="PIRSR001549-1"/>
    </source>
</evidence>
<feature type="domain" description="Class II Histidinyl-tRNA synthetase (HisRS)-like catalytic core" evidence="10">
    <location>
        <begin position="14"/>
        <end position="325"/>
    </location>
</feature>
<dbReference type="InterPro" id="IPR004516">
    <property type="entry name" value="HisRS/HisZ"/>
</dbReference>
<keyword evidence="6 8" id="KW-0963">Cytoplasm</keyword>
<dbReference type="AlphaFoldDB" id="A0A3N2DG27"/>
<evidence type="ECO:0000256" key="3">
    <source>
        <dbReference type="ARBA" id="ARBA00005539"/>
    </source>
</evidence>
<dbReference type="CDD" id="cd00773">
    <property type="entry name" value="HisRS-like_core"/>
    <property type="match status" value="1"/>
</dbReference>